<organism evidence="2 3">
    <name type="scientific">Phytophthora fragariae</name>
    <dbReference type="NCBI Taxonomy" id="53985"/>
    <lineage>
        <taxon>Eukaryota</taxon>
        <taxon>Sar</taxon>
        <taxon>Stramenopiles</taxon>
        <taxon>Oomycota</taxon>
        <taxon>Peronosporomycetes</taxon>
        <taxon>Peronosporales</taxon>
        <taxon>Peronosporaceae</taxon>
        <taxon>Phytophthora</taxon>
    </lineage>
</organism>
<proteinExistence type="predicted"/>
<accession>A0A6A3R2A6</accession>
<keyword evidence="1" id="KW-0732">Signal</keyword>
<dbReference type="AlphaFoldDB" id="A0A6A3R2A6"/>
<feature type="signal peptide" evidence="1">
    <location>
        <begin position="1"/>
        <end position="20"/>
    </location>
</feature>
<dbReference type="Proteomes" id="UP000441208">
    <property type="component" value="Unassembled WGS sequence"/>
</dbReference>
<name>A0A6A3R2A6_9STRA</name>
<evidence type="ECO:0000256" key="1">
    <source>
        <dbReference type="SAM" id="SignalP"/>
    </source>
</evidence>
<evidence type="ECO:0000313" key="3">
    <source>
        <dbReference type="Proteomes" id="UP000441208"/>
    </source>
</evidence>
<dbReference type="EMBL" id="QXFZ01001576">
    <property type="protein sequence ID" value="KAE9088194.1"/>
    <property type="molecule type" value="Genomic_DNA"/>
</dbReference>
<sequence length="159" mass="17530">MQSLWYYVCLCLSILGSTVAATGANFNGLMKLYSGAEYKNPLTTIKFYYASRCYSLDCDALDNKAASAKWENLPNSSTDTLIFYSQADCTGYRGIARLSIAAGVRNFDQLKGTISSFMVKTKTTTSDTISNFHPFHTRTSLGAKQFVLGYQRQASVSLT</sequence>
<feature type="chain" id="PRO_5025612260" evidence="1">
    <location>
        <begin position="21"/>
        <end position="159"/>
    </location>
</feature>
<comment type="caution">
    <text evidence="2">The sequence shown here is derived from an EMBL/GenBank/DDBJ whole genome shotgun (WGS) entry which is preliminary data.</text>
</comment>
<protein>
    <submittedName>
        <fullName evidence="2">Uncharacterized protein</fullName>
    </submittedName>
</protein>
<evidence type="ECO:0000313" key="2">
    <source>
        <dbReference type="EMBL" id="KAE9088194.1"/>
    </source>
</evidence>
<gene>
    <name evidence="2" type="ORF">PF007_g20075</name>
</gene>
<reference evidence="2 3" key="1">
    <citation type="submission" date="2018-08" db="EMBL/GenBank/DDBJ databases">
        <title>Genomic investigation of the strawberry pathogen Phytophthora fragariae indicates pathogenicity is determined by transcriptional variation in three key races.</title>
        <authorList>
            <person name="Adams T.M."/>
            <person name="Armitage A.D."/>
            <person name="Sobczyk M.K."/>
            <person name="Bates H.J."/>
            <person name="Dunwell J.M."/>
            <person name="Nellist C.F."/>
            <person name="Harrison R.J."/>
        </authorList>
    </citation>
    <scope>NUCLEOTIDE SEQUENCE [LARGE SCALE GENOMIC DNA]</scope>
    <source>
        <strain evidence="2 3">NOV-71</strain>
    </source>
</reference>